<dbReference type="RefSeq" id="WP_122708523.1">
    <property type="nucleotide sequence ID" value="NZ_CP081201.1"/>
</dbReference>
<organism evidence="2 3">
    <name type="scientific">Pseudomonas phytophila</name>
    <dbReference type="NCBI Taxonomy" id="2867264"/>
    <lineage>
        <taxon>Bacteria</taxon>
        <taxon>Pseudomonadati</taxon>
        <taxon>Pseudomonadota</taxon>
        <taxon>Gammaproteobacteria</taxon>
        <taxon>Pseudomonadales</taxon>
        <taxon>Pseudomonadaceae</taxon>
        <taxon>Pseudomonas</taxon>
    </lineage>
</organism>
<feature type="transmembrane region" description="Helical" evidence="1">
    <location>
        <begin position="62"/>
        <end position="88"/>
    </location>
</feature>
<evidence type="ECO:0008006" key="4">
    <source>
        <dbReference type="Google" id="ProtNLM"/>
    </source>
</evidence>
<keyword evidence="3" id="KW-1185">Reference proteome</keyword>
<keyword evidence="1" id="KW-0472">Membrane</keyword>
<dbReference type="Proteomes" id="UP001063228">
    <property type="component" value="Chromosome"/>
</dbReference>
<gene>
    <name evidence="2" type="ORF">K3169_10175</name>
</gene>
<keyword evidence="1" id="KW-1133">Transmembrane helix</keyword>
<reference evidence="2" key="1">
    <citation type="submission" date="2021-08" db="EMBL/GenBank/DDBJ databases">
        <title>Complete genome sequence of Pseudomonas phytophila.</title>
        <authorList>
            <person name="Weir B.S."/>
            <person name="Templeton M.D."/>
            <person name="Arshed S."/>
            <person name="Andersen M.T."/>
            <person name="Jayaraman J."/>
        </authorList>
    </citation>
    <scope>NUCLEOTIDE SEQUENCE</scope>
    <source>
        <strain evidence="2">ICMP 23753</strain>
    </source>
</reference>
<feature type="transmembrane region" description="Helical" evidence="1">
    <location>
        <begin position="7"/>
        <end position="26"/>
    </location>
</feature>
<proteinExistence type="predicted"/>
<sequence>MIPGYRVRIYCFLGAVFCLGCAWLAGERLHDAFTLWQFDALTGPRRQSVKEHLIFDDQPGRFLWYLLETIATFIFFSGAGLAMTWGALRGRRAFKRWH</sequence>
<evidence type="ECO:0000313" key="3">
    <source>
        <dbReference type="Proteomes" id="UP001063228"/>
    </source>
</evidence>
<accession>A0ABY6FKV9</accession>
<evidence type="ECO:0000313" key="2">
    <source>
        <dbReference type="EMBL" id="UXZ98196.1"/>
    </source>
</evidence>
<protein>
    <recommendedName>
        <fullName evidence="4">Lipoprotein</fullName>
    </recommendedName>
</protein>
<evidence type="ECO:0000256" key="1">
    <source>
        <dbReference type="SAM" id="Phobius"/>
    </source>
</evidence>
<name>A0ABY6FKV9_9PSED</name>
<dbReference type="EMBL" id="CP081201">
    <property type="protein sequence ID" value="UXZ98196.1"/>
    <property type="molecule type" value="Genomic_DNA"/>
</dbReference>
<keyword evidence="1" id="KW-0812">Transmembrane</keyword>